<keyword evidence="1" id="KW-0812">Transmembrane</keyword>
<evidence type="ECO:0000313" key="2">
    <source>
        <dbReference type="EMBL" id="OCT49677.1"/>
    </source>
</evidence>
<dbReference type="VEuPathDB" id="FungiDB:CLCR_07202"/>
<keyword evidence="1" id="KW-0472">Membrane</keyword>
<feature type="transmembrane region" description="Helical" evidence="1">
    <location>
        <begin position="405"/>
        <end position="430"/>
    </location>
</feature>
<dbReference type="OrthoDB" id="4160626at2759"/>
<accession>A0A1C1CME9</accession>
<dbReference type="VEuPathDB" id="FungiDB:G647_09923"/>
<dbReference type="AlphaFoldDB" id="A0A1C1CME9"/>
<dbReference type="Proteomes" id="UP000094526">
    <property type="component" value="Unassembled WGS sequence"/>
</dbReference>
<sequence>MSTVVRLNGDSSAMSMIVRRNCQKFSRTPSQAPSLEISMKKQRTSQSMTQVQNAMQHSVLNEDSDRHQSQPPFLVDTARRVTNALTAREIYESALDPALVPEPLTLRGQYRNVSAPAALQTTRLDGPRYTPLQQVATGDGSSKRHFHSRRQSHQHVLLDISARLIAAGIEAADVAQLINLTLQELIDKIARFTVAVRDTPSIVEEEIRTFYASNSAFSEGGFPQSGGIGLHVTDADVTHTRGDPPQEEGTTHHYQSDAVEEGSWARIKEVATPHDLVGDGHQQDEGLSVYHDALEILEKEPVMYQQLIQRGEHHTTTCCRRPAGPGSWRRNTPAALPVQTTPASESMALVPSPLTAQPSRMVTFLMGIRTAIFASLATIVGRLLGVLMSELQTSPCNQGYSLINILNTLGGCARMIALVLAMVLCVQIYARTRS</sequence>
<evidence type="ECO:0000256" key="1">
    <source>
        <dbReference type="SAM" id="Phobius"/>
    </source>
</evidence>
<gene>
    <name evidence="2" type="ORF">CLCR_07202</name>
</gene>
<protein>
    <submittedName>
        <fullName evidence="2">Uncharacterized protein</fullName>
    </submittedName>
</protein>
<evidence type="ECO:0000313" key="3">
    <source>
        <dbReference type="Proteomes" id="UP000094526"/>
    </source>
</evidence>
<comment type="caution">
    <text evidence="2">The sequence shown here is derived from an EMBL/GenBank/DDBJ whole genome shotgun (WGS) entry which is preliminary data.</text>
</comment>
<proteinExistence type="predicted"/>
<feature type="transmembrane region" description="Helical" evidence="1">
    <location>
        <begin position="362"/>
        <end position="385"/>
    </location>
</feature>
<reference evidence="3" key="1">
    <citation type="submission" date="2015-07" db="EMBL/GenBank/DDBJ databases">
        <authorList>
            <person name="Teixeira M.M."/>
            <person name="Souza R.C."/>
            <person name="Almeida L.G."/>
            <person name="Vicente V.A."/>
            <person name="de Hoog S."/>
            <person name="Bocca A.L."/>
            <person name="de Almeida S.R."/>
            <person name="Vasconcelos A.T."/>
            <person name="Felipe M.S."/>
        </authorList>
    </citation>
    <scope>NUCLEOTIDE SEQUENCE [LARGE SCALE GENOMIC DNA]</scope>
    <source>
        <strain evidence="3">KSF</strain>
    </source>
</reference>
<keyword evidence="1" id="KW-1133">Transmembrane helix</keyword>
<keyword evidence="3" id="KW-1185">Reference proteome</keyword>
<organism evidence="2 3">
    <name type="scientific">Cladophialophora carrionii</name>
    <dbReference type="NCBI Taxonomy" id="86049"/>
    <lineage>
        <taxon>Eukaryota</taxon>
        <taxon>Fungi</taxon>
        <taxon>Dikarya</taxon>
        <taxon>Ascomycota</taxon>
        <taxon>Pezizomycotina</taxon>
        <taxon>Eurotiomycetes</taxon>
        <taxon>Chaetothyriomycetidae</taxon>
        <taxon>Chaetothyriales</taxon>
        <taxon>Herpotrichiellaceae</taxon>
        <taxon>Cladophialophora</taxon>
    </lineage>
</organism>
<name>A0A1C1CME9_9EURO</name>
<dbReference type="EMBL" id="LGRB01000010">
    <property type="protein sequence ID" value="OCT49677.1"/>
    <property type="molecule type" value="Genomic_DNA"/>
</dbReference>